<proteinExistence type="inferred from homology"/>
<comment type="similarity">
    <text evidence="8">Belongs to the RNR ribonuclease family. RNase R subfamily.</text>
</comment>
<dbReference type="InterPro" id="IPR011129">
    <property type="entry name" value="CSD"/>
</dbReference>
<dbReference type="EMBL" id="JAGQHR010000487">
    <property type="protein sequence ID" value="MCA9728826.1"/>
    <property type="molecule type" value="Genomic_DNA"/>
</dbReference>
<dbReference type="InterPro" id="IPR001900">
    <property type="entry name" value="RNase_II/R"/>
</dbReference>
<comment type="catalytic activity">
    <reaction evidence="1 8">
        <text>Exonucleolytic cleavage in the 3'- to 5'-direction to yield nucleoside 5'-phosphates.</text>
        <dbReference type="EC" id="3.1.13.1"/>
    </reaction>
</comment>
<comment type="function">
    <text evidence="8">3'-5' exoribonuclease that releases 5'-nucleoside monophosphates and is involved in maturation of structured RNAs.</text>
</comment>
<evidence type="ECO:0000256" key="8">
    <source>
        <dbReference type="HAMAP-Rule" id="MF_01895"/>
    </source>
</evidence>
<dbReference type="SMART" id="SM00357">
    <property type="entry name" value="CSP"/>
    <property type="match status" value="1"/>
</dbReference>
<comment type="caution">
    <text evidence="11">The sequence shown here is derived from an EMBL/GenBank/DDBJ whole genome shotgun (WGS) entry which is preliminary data.</text>
</comment>
<organism evidence="11 12">
    <name type="scientific">Eiseniibacteriota bacterium</name>
    <dbReference type="NCBI Taxonomy" id="2212470"/>
    <lineage>
        <taxon>Bacteria</taxon>
        <taxon>Candidatus Eiseniibacteriota</taxon>
    </lineage>
</organism>
<feature type="compositionally biased region" description="Basic and acidic residues" evidence="9">
    <location>
        <begin position="653"/>
        <end position="663"/>
    </location>
</feature>
<dbReference type="GO" id="GO:0006402">
    <property type="term" value="P:mRNA catabolic process"/>
    <property type="evidence" value="ECO:0007669"/>
    <property type="project" value="TreeGrafter"/>
</dbReference>
<gene>
    <name evidence="8" type="primary">rnr</name>
    <name evidence="11" type="ORF">KC729_14140</name>
</gene>
<dbReference type="NCBIfam" id="TIGR00358">
    <property type="entry name" value="3_prime_RNase"/>
    <property type="match status" value="1"/>
</dbReference>
<accession>A0A956M2U6</accession>
<keyword evidence="3 8" id="KW-0963">Cytoplasm</keyword>
<feature type="compositionally biased region" description="Basic residues" evidence="9">
    <location>
        <begin position="687"/>
        <end position="698"/>
    </location>
</feature>
<keyword evidence="6 8" id="KW-0269">Exonuclease</keyword>
<dbReference type="HAMAP" id="MF_01895">
    <property type="entry name" value="RNase_R"/>
    <property type="match status" value="1"/>
</dbReference>
<comment type="subcellular location">
    <subcellularLocation>
        <location evidence="2 8">Cytoplasm</location>
    </subcellularLocation>
</comment>
<feature type="domain" description="S1 motif" evidence="10">
    <location>
        <begin position="559"/>
        <end position="642"/>
    </location>
</feature>
<evidence type="ECO:0000313" key="11">
    <source>
        <dbReference type="EMBL" id="MCA9728826.1"/>
    </source>
</evidence>
<dbReference type="Proteomes" id="UP000697710">
    <property type="component" value="Unassembled WGS sequence"/>
</dbReference>
<dbReference type="Pfam" id="PF08206">
    <property type="entry name" value="OB_RNB"/>
    <property type="match status" value="1"/>
</dbReference>
<evidence type="ECO:0000259" key="10">
    <source>
        <dbReference type="PROSITE" id="PS50126"/>
    </source>
</evidence>
<dbReference type="PANTHER" id="PTHR23355:SF9">
    <property type="entry name" value="DIS3-LIKE EXONUCLEASE 2"/>
    <property type="match status" value="1"/>
</dbReference>
<dbReference type="GO" id="GO:0008859">
    <property type="term" value="F:exoribonuclease II activity"/>
    <property type="evidence" value="ECO:0007669"/>
    <property type="project" value="UniProtKB-UniRule"/>
</dbReference>
<dbReference type="GO" id="GO:0005829">
    <property type="term" value="C:cytosol"/>
    <property type="evidence" value="ECO:0007669"/>
    <property type="project" value="TreeGrafter"/>
</dbReference>
<dbReference type="SUPFAM" id="SSF50249">
    <property type="entry name" value="Nucleic acid-binding proteins"/>
    <property type="match status" value="3"/>
</dbReference>
<evidence type="ECO:0000256" key="9">
    <source>
        <dbReference type="SAM" id="MobiDB-lite"/>
    </source>
</evidence>
<dbReference type="EC" id="3.1.13.1" evidence="8"/>
<feature type="compositionally biased region" description="Low complexity" evidence="9">
    <location>
        <begin position="677"/>
        <end position="686"/>
    </location>
</feature>
<dbReference type="InterPro" id="IPR050180">
    <property type="entry name" value="RNR_Ribonuclease"/>
</dbReference>
<dbReference type="GO" id="GO:0003723">
    <property type="term" value="F:RNA binding"/>
    <property type="evidence" value="ECO:0007669"/>
    <property type="project" value="UniProtKB-UniRule"/>
</dbReference>
<dbReference type="InterPro" id="IPR004476">
    <property type="entry name" value="RNase_II/RNase_R"/>
</dbReference>
<keyword evidence="4 8" id="KW-0540">Nuclease</keyword>
<evidence type="ECO:0000313" key="12">
    <source>
        <dbReference type="Proteomes" id="UP000697710"/>
    </source>
</evidence>
<dbReference type="PANTHER" id="PTHR23355">
    <property type="entry name" value="RIBONUCLEASE"/>
    <property type="match status" value="1"/>
</dbReference>
<sequence>MTRPSRPEQVTGTVRGTRSGYAFLIRDDGGEDLPIPMTGMGGAIHGDRVRADLVRSHYDFRTEAIVEEILERPNPLFTGDLIRERKAVYVRPDSPLLPERLPLQLGPNRPVAGAKILFRVENLETRHQRPIAIFKEMIGEAGDARLDAVVIAMEFGIPTRFSDEAMVVAETAVAAPPASEDEGRRDFRDQLVLTIDPIDAKDFDDAIALTREPDGTFLLTVHIADVTAYVPEGSPLDEEAYLRGTSTYFPGTVFPMLPEEISNGAASLSPDADKRTLVTQMRFSSRGELLGSEVAKGWMRSRARLHYDQVQQVLDGGDAEELEVDEEVVRALFRMRELAGLLRERRFAVGGFDLDVPEAQVELRADGVPKKIVRRRHEPSHWVIEEFMIAANRTLGGWAKEREIPFLYRVHEAPEREALAEFAELAMILRPSTPRTVFESQRSLRKWLAELPATPAARVIHRYFLRSLKKAVYSAQDLGHYGLGIDGYCHFTSPIRRYPDLFNHRRVKEKLAGEVRTDLMGEASEGIALFSSRREANAETAEREIIRLKSVRYLEERLGKEAAGHVTGITPRGLFVELDRVPVDGFVPAQTLPHRAQFVEERLAWIDSRSGWELRPGDAVRIQIVAADVRLRRTEFVLLDVPRGGVRPGRRRAGGDERREGRRSTGRTGGTGRGGRRTSASAPSRKTAGRGAKKRRTTRGAAPPRSRGGGRRTRKRR</sequence>
<feature type="compositionally biased region" description="Basic residues" evidence="9">
    <location>
        <begin position="708"/>
        <end position="717"/>
    </location>
</feature>
<dbReference type="Pfam" id="PF00773">
    <property type="entry name" value="RNB"/>
    <property type="match status" value="1"/>
</dbReference>
<evidence type="ECO:0000256" key="3">
    <source>
        <dbReference type="ARBA" id="ARBA00022490"/>
    </source>
</evidence>
<evidence type="ECO:0000256" key="1">
    <source>
        <dbReference type="ARBA" id="ARBA00001849"/>
    </source>
</evidence>
<keyword evidence="7 8" id="KW-0694">RNA-binding</keyword>
<dbReference type="InterPro" id="IPR012340">
    <property type="entry name" value="NA-bd_OB-fold"/>
</dbReference>
<feature type="region of interest" description="Disordered" evidence="9">
    <location>
        <begin position="643"/>
        <end position="717"/>
    </location>
</feature>
<reference evidence="11" key="2">
    <citation type="journal article" date="2021" name="Microbiome">
        <title>Successional dynamics and alternative stable states in a saline activated sludge microbial community over 9 years.</title>
        <authorList>
            <person name="Wang Y."/>
            <person name="Ye J."/>
            <person name="Ju F."/>
            <person name="Liu L."/>
            <person name="Boyd J.A."/>
            <person name="Deng Y."/>
            <person name="Parks D.H."/>
            <person name="Jiang X."/>
            <person name="Yin X."/>
            <person name="Woodcroft B.J."/>
            <person name="Tyson G.W."/>
            <person name="Hugenholtz P."/>
            <person name="Polz M.F."/>
            <person name="Zhang T."/>
        </authorList>
    </citation>
    <scope>NUCLEOTIDE SEQUENCE</scope>
    <source>
        <strain evidence="11">HKST-UBA01</strain>
    </source>
</reference>
<dbReference type="PROSITE" id="PS50126">
    <property type="entry name" value="S1"/>
    <property type="match status" value="1"/>
</dbReference>
<dbReference type="InterPro" id="IPR011805">
    <property type="entry name" value="RNase_R"/>
</dbReference>
<protein>
    <recommendedName>
        <fullName evidence="8">Ribonuclease R</fullName>
        <shortName evidence="8">RNase R</shortName>
        <ecNumber evidence="8">3.1.13.1</ecNumber>
    </recommendedName>
</protein>
<evidence type="ECO:0000256" key="5">
    <source>
        <dbReference type="ARBA" id="ARBA00022801"/>
    </source>
</evidence>
<dbReference type="Pfam" id="PF00575">
    <property type="entry name" value="S1"/>
    <property type="match status" value="1"/>
</dbReference>
<dbReference type="Gene3D" id="2.40.50.140">
    <property type="entry name" value="Nucleic acid-binding proteins"/>
    <property type="match status" value="2"/>
</dbReference>
<dbReference type="InterPro" id="IPR003029">
    <property type="entry name" value="S1_domain"/>
</dbReference>
<evidence type="ECO:0000256" key="7">
    <source>
        <dbReference type="ARBA" id="ARBA00022884"/>
    </source>
</evidence>
<name>A0A956M2U6_UNCEI</name>
<dbReference type="InterPro" id="IPR013223">
    <property type="entry name" value="RNase_B_OB_dom"/>
</dbReference>
<reference evidence="11" key="1">
    <citation type="submission" date="2020-04" db="EMBL/GenBank/DDBJ databases">
        <authorList>
            <person name="Zhang T."/>
        </authorList>
    </citation>
    <scope>NUCLEOTIDE SEQUENCE</scope>
    <source>
        <strain evidence="11">HKST-UBA01</strain>
    </source>
</reference>
<keyword evidence="5 8" id="KW-0378">Hydrolase</keyword>
<evidence type="ECO:0000256" key="2">
    <source>
        <dbReference type="ARBA" id="ARBA00004496"/>
    </source>
</evidence>
<dbReference type="SMART" id="SM00955">
    <property type="entry name" value="RNB"/>
    <property type="match status" value="1"/>
</dbReference>
<evidence type="ECO:0000256" key="4">
    <source>
        <dbReference type="ARBA" id="ARBA00022722"/>
    </source>
</evidence>
<dbReference type="AlphaFoldDB" id="A0A956M2U6"/>
<evidence type="ECO:0000256" key="6">
    <source>
        <dbReference type="ARBA" id="ARBA00022839"/>
    </source>
</evidence>